<proteinExistence type="predicted"/>
<dbReference type="EMBL" id="LAZR01018186">
    <property type="protein sequence ID" value="KKL97364.1"/>
    <property type="molecule type" value="Genomic_DNA"/>
</dbReference>
<feature type="transmembrane region" description="Helical" evidence="3">
    <location>
        <begin position="119"/>
        <end position="140"/>
    </location>
</feature>
<keyword evidence="3" id="KW-0472">Membrane</keyword>
<dbReference type="AlphaFoldDB" id="A0A0F9GEW9"/>
<keyword evidence="1" id="KW-0175">Coiled coil</keyword>
<keyword evidence="3" id="KW-1133">Transmembrane helix</keyword>
<feature type="compositionally biased region" description="Basic and acidic residues" evidence="2">
    <location>
        <begin position="14"/>
        <end position="25"/>
    </location>
</feature>
<organism evidence="4">
    <name type="scientific">marine sediment metagenome</name>
    <dbReference type="NCBI Taxonomy" id="412755"/>
    <lineage>
        <taxon>unclassified sequences</taxon>
        <taxon>metagenomes</taxon>
        <taxon>ecological metagenomes</taxon>
    </lineage>
</organism>
<feature type="region of interest" description="Disordered" evidence="2">
    <location>
        <begin position="1"/>
        <end position="25"/>
    </location>
</feature>
<sequence>MAEKLKKGNKVKKDKVNKVNKLDKVNKEDKVDKVDKLDKVNKEDKVDKVDKRGVGVKALQRHIKALEEKIGNQQKALDKNGEKKVLGEKIKALMDEKKIRSKSLGKVISSKHKSKGKHFATIVVAFGLILTFTIVSFVYFSSNVSTKWAEDDLKKFAENKVQRVIDDFTIYLGERSNNLEQEISKVLTEIEKKGERALHNLIASVSENVKGMDESERVAAIPEDTTEKSEQFEEKVAQVKTKEDELSYDGRSQ</sequence>
<keyword evidence="3" id="KW-0812">Transmembrane</keyword>
<evidence type="ECO:0000256" key="3">
    <source>
        <dbReference type="SAM" id="Phobius"/>
    </source>
</evidence>
<comment type="caution">
    <text evidence="4">The sequence shown here is derived from an EMBL/GenBank/DDBJ whole genome shotgun (WGS) entry which is preliminary data.</text>
</comment>
<evidence type="ECO:0000313" key="4">
    <source>
        <dbReference type="EMBL" id="KKL97364.1"/>
    </source>
</evidence>
<feature type="coiled-coil region" evidence="1">
    <location>
        <begin position="56"/>
        <end position="83"/>
    </location>
</feature>
<reference evidence="4" key="1">
    <citation type="journal article" date="2015" name="Nature">
        <title>Complex archaea that bridge the gap between prokaryotes and eukaryotes.</title>
        <authorList>
            <person name="Spang A."/>
            <person name="Saw J.H."/>
            <person name="Jorgensen S.L."/>
            <person name="Zaremba-Niedzwiedzka K."/>
            <person name="Martijn J."/>
            <person name="Lind A.E."/>
            <person name="van Eijk R."/>
            <person name="Schleper C."/>
            <person name="Guy L."/>
            <person name="Ettema T.J."/>
        </authorList>
    </citation>
    <scope>NUCLEOTIDE SEQUENCE</scope>
</reference>
<evidence type="ECO:0000256" key="1">
    <source>
        <dbReference type="SAM" id="Coils"/>
    </source>
</evidence>
<feature type="region of interest" description="Disordered" evidence="2">
    <location>
        <begin position="220"/>
        <end position="253"/>
    </location>
</feature>
<gene>
    <name evidence="4" type="ORF">LCGC14_1835240</name>
</gene>
<name>A0A0F9GEW9_9ZZZZ</name>
<accession>A0A0F9GEW9</accession>
<feature type="compositionally biased region" description="Basic and acidic residues" evidence="2">
    <location>
        <begin position="225"/>
        <end position="245"/>
    </location>
</feature>
<protein>
    <submittedName>
        <fullName evidence="4">Uncharacterized protein</fullName>
    </submittedName>
</protein>
<evidence type="ECO:0000256" key="2">
    <source>
        <dbReference type="SAM" id="MobiDB-lite"/>
    </source>
</evidence>